<gene>
    <name evidence="1" type="ORF">COMA2_80179</name>
</gene>
<protein>
    <submittedName>
        <fullName evidence="1">Uncharacterized protein</fullName>
    </submittedName>
</protein>
<dbReference type="Proteomes" id="UP000198736">
    <property type="component" value="Unassembled WGS sequence"/>
</dbReference>
<organism evidence="1 2">
    <name type="scientific">Candidatus Nitrospira nitrificans</name>
    <dbReference type="NCBI Taxonomy" id="1742973"/>
    <lineage>
        <taxon>Bacteria</taxon>
        <taxon>Pseudomonadati</taxon>
        <taxon>Nitrospirota</taxon>
        <taxon>Nitrospiria</taxon>
        <taxon>Nitrospirales</taxon>
        <taxon>Nitrospiraceae</taxon>
        <taxon>Nitrospira</taxon>
    </lineage>
</organism>
<accession>A0A0S4LQE9</accession>
<name>A0A0S4LQE9_9BACT</name>
<dbReference type="EMBL" id="CZPZ01000035">
    <property type="protein sequence ID" value="CUS39783.1"/>
    <property type="molecule type" value="Genomic_DNA"/>
</dbReference>
<dbReference type="AlphaFoldDB" id="A0A0S4LQE9"/>
<proteinExistence type="predicted"/>
<evidence type="ECO:0000313" key="1">
    <source>
        <dbReference type="EMBL" id="CUS39783.1"/>
    </source>
</evidence>
<keyword evidence="2" id="KW-1185">Reference proteome</keyword>
<reference evidence="2" key="1">
    <citation type="submission" date="2015-10" db="EMBL/GenBank/DDBJ databases">
        <authorList>
            <person name="Luecker S."/>
            <person name="Luecker S."/>
        </authorList>
    </citation>
    <scope>NUCLEOTIDE SEQUENCE [LARGE SCALE GENOMIC DNA]</scope>
</reference>
<evidence type="ECO:0000313" key="2">
    <source>
        <dbReference type="Proteomes" id="UP000198736"/>
    </source>
</evidence>
<dbReference type="STRING" id="1742973.COMA2_80179"/>
<sequence>MSIVGCHGGIVATDILDKREYKEEDRRHYDAVVEESTATSSALDIVQRYRCRLEQR</sequence>